<accession>D1PNB5</accession>
<organism evidence="5 6">
    <name type="scientific">Subdoligranulum variabile DSM 15176</name>
    <dbReference type="NCBI Taxonomy" id="411471"/>
    <lineage>
        <taxon>Bacteria</taxon>
        <taxon>Bacillati</taxon>
        <taxon>Bacillota</taxon>
        <taxon>Clostridia</taxon>
        <taxon>Eubacteriales</taxon>
        <taxon>Oscillospiraceae</taxon>
        <taxon>Subdoligranulum</taxon>
    </lineage>
</organism>
<keyword evidence="6" id="KW-1185">Reference proteome</keyword>
<comment type="subunit">
    <text evidence="2">Homotetramer.</text>
</comment>
<evidence type="ECO:0000313" key="6">
    <source>
        <dbReference type="Proteomes" id="UP000003438"/>
    </source>
</evidence>
<dbReference type="OrthoDB" id="9809878at2"/>
<dbReference type="PROSITE" id="PS50935">
    <property type="entry name" value="SSB"/>
    <property type="match status" value="1"/>
</dbReference>
<dbReference type="CDD" id="cd04496">
    <property type="entry name" value="SSB_OBF"/>
    <property type="match status" value="1"/>
</dbReference>
<dbReference type="EMBL" id="ACBY02000023">
    <property type="protein sequence ID" value="EFB76050.1"/>
    <property type="molecule type" value="Genomic_DNA"/>
</dbReference>
<comment type="caution">
    <text evidence="2">Lacks conserved residue(s) required for the propagation of feature annotation.</text>
</comment>
<sequence>MLNVVAIVGRLAFDPQMRQTTTGKSVATFRIACDRGRKDARGQMLTDWLDVVAWERLGEFVCQYFQKGQMIAVTGRLQSRSYQDRNGNNRTAVEIVANSLDFVGSKAAANTQQGAGYAAPVQRPADTNEPKLTGEGDDDFAVIEDDGDLPF</sequence>
<keyword evidence="1 2" id="KW-0238">DNA-binding</keyword>
<dbReference type="PIRSF" id="PIRSF002070">
    <property type="entry name" value="SSB"/>
    <property type="match status" value="1"/>
</dbReference>
<dbReference type="InterPro" id="IPR012340">
    <property type="entry name" value="NA-bd_OB-fold"/>
</dbReference>
<protein>
    <recommendedName>
        <fullName evidence="2 3">Single-stranded DNA-binding protein</fullName>
        <shortName evidence="2">SSB</shortName>
    </recommendedName>
</protein>
<dbReference type="InterPro" id="IPR000424">
    <property type="entry name" value="Primosome_PriB/ssb"/>
</dbReference>
<dbReference type="PANTHER" id="PTHR10302">
    <property type="entry name" value="SINGLE-STRANDED DNA-BINDING PROTEIN"/>
    <property type="match status" value="1"/>
</dbReference>
<dbReference type="eggNOG" id="COG0629">
    <property type="taxonomic scope" value="Bacteria"/>
</dbReference>
<dbReference type="GO" id="GO:0009295">
    <property type="term" value="C:nucleoid"/>
    <property type="evidence" value="ECO:0007669"/>
    <property type="project" value="TreeGrafter"/>
</dbReference>
<feature type="region of interest" description="Disordered" evidence="4">
    <location>
        <begin position="113"/>
        <end position="151"/>
    </location>
</feature>
<feature type="compositionally biased region" description="Acidic residues" evidence="4">
    <location>
        <begin position="135"/>
        <end position="151"/>
    </location>
</feature>
<proteinExistence type="inferred from homology"/>
<dbReference type="PANTHER" id="PTHR10302:SF27">
    <property type="entry name" value="SINGLE-STRANDED DNA-BINDING PROTEIN"/>
    <property type="match status" value="1"/>
</dbReference>
<dbReference type="HOGENOM" id="CLU_078758_6_2_9"/>
<dbReference type="SUPFAM" id="SSF50249">
    <property type="entry name" value="Nucleic acid-binding proteins"/>
    <property type="match status" value="1"/>
</dbReference>
<dbReference type="NCBIfam" id="TIGR00621">
    <property type="entry name" value="ssb"/>
    <property type="match status" value="1"/>
</dbReference>
<evidence type="ECO:0000256" key="1">
    <source>
        <dbReference type="ARBA" id="ARBA00023125"/>
    </source>
</evidence>
<dbReference type="HAMAP" id="MF_00984">
    <property type="entry name" value="SSB"/>
    <property type="match status" value="1"/>
</dbReference>
<reference evidence="5" key="1">
    <citation type="submission" date="2009-12" db="EMBL/GenBank/DDBJ databases">
        <authorList>
            <person name="Weinstock G."/>
            <person name="Sodergren E."/>
            <person name="Clifton S."/>
            <person name="Fulton L."/>
            <person name="Fulton B."/>
            <person name="Courtney L."/>
            <person name="Fronick C."/>
            <person name="Harrison M."/>
            <person name="Strong C."/>
            <person name="Farmer C."/>
            <person name="Delahaunty K."/>
            <person name="Markovic C."/>
            <person name="Hall O."/>
            <person name="Minx P."/>
            <person name="Tomlinson C."/>
            <person name="Mitreva M."/>
            <person name="Nelson J."/>
            <person name="Hou S."/>
            <person name="Wollam A."/>
            <person name="Pepin K.H."/>
            <person name="Johnson M."/>
            <person name="Bhonagiri V."/>
            <person name="Nash W.E."/>
            <person name="Warren W."/>
            <person name="Chinwalla A."/>
            <person name="Mardis E.R."/>
            <person name="Wilson R.K."/>
        </authorList>
    </citation>
    <scope>NUCLEOTIDE SEQUENCE [LARGE SCALE GENOMIC DNA]</scope>
    <source>
        <strain evidence="5">DSM 15176</strain>
    </source>
</reference>
<evidence type="ECO:0000256" key="4">
    <source>
        <dbReference type="SAM" id="MobiDB-lite"/>
    </source>
</evidence>
<dbReference type="Gene3D" id="2.40.50.140">
    <property type="entry name" value="Nucleic acid-binding proteins"/>
    <property type="match status" value="1"/>
</dbReference>
<name>D1PNB5_9FIRM</name>
<dbReference type="InterPro" id="IPR011344">
    <property type="entry name" value="ssDNA-bd"/>
</dbReference>
<dbReference type="Pfam" id="PF00436">
    <property type="entry name" value="SSB"/>
    <property type="match status" value="1"/>
</dbReference>
<dbReference type="RefSeq" id="WP_007047210.1">
    <property type="nucleotide sequence ID" value="NZ_GG704769.1"/>
</dbReference>
<dbReference type="GO" id="GO:0003697">
    <property type="term" value="F:single-stranded DNA binding"/>
    <property type="evidence" value="ECO:0007669"/>
    <property type="project" value="UniProtKB-UniRule"/>
</dbReference>
<dbReference type="AlphaFoldDB" id="D1PNB5"/>
<gene>
    <name evidence="5" type="ORF">SUBVAR_05834</name>
</gene>
<evidence type="ECO:0000256" key="3">
    <source>
        <dbReference type="PIRNR" id="PIRNR002070"/>
    </source>
</evidence>
<comment type="caution">
    <text evidence="5">The sequence shown here is derived from an EMBL/GenBank/DDBJ whole genome shotgun (WGS) entry which is preliminary data.</text>
</comment>
<evidence type="ECO:0000256" key="2">
    <source>
        <dbReference type="HAMAP-Rule" id="MF_00984"/>
    </source>
</evidence>
<dbReference type="Proteomes" id="UP000003438">
    <property type="component" value="Unassembled WGS sequence"/>
</dbReference>
<evidence type="ECO:0000313" key="5">
    <source>
        <dbReference type="EMBL" id="EFB76050.1"/>
    </source>
</evidence>
<dbReference type="STRING" id="411471.SUBVAR_05834"/>
<dbReference type="GO" id="GO:0006260">
    <property type="term" value="P:DNA replication"/>
    <property type="evidence" value="ECO:0007669"/>
    <property type="project" value="InterPro"/>
</dbReference>